<organism evidence="1 2">
    <name type="scientific">Sorangium cellulosum</name>
    <name type="common">Polyangium cellulosum</name>
    <dbReference type="NCBI Taxonomy" id="56"/>
    <lineage>
        <taxon>Bacteria</taxon>
        <taxon>Pseudomonadati</taxon>
        <taxon>Myxococcota</taxon>
        <taxon>Polyangia</taxon>
        <taxon>Polyangiales</taxon>
        <taxon>Polyangiaceae</taxon>
        <taxon>Sorangium</taxon>
    </lineage>
</organism>
<reference evidence="1 2" key="1">
    <citation type="submission" date="2015-09" db="EMBL/GenBank/DDBJ databases">
        <title>Sorangium comparison.</title>
        <authorList>
            <person name="Zaburannyi N."/>
            <person name="Bunk B."/>
            <person name="Overmann J."/>
            <person name="Mueller R."/>
        </authorList>
    </citation>
    <scope>NUCLEOTIDE SEQUENCE [LARGE SCALE GENOMIC DNA]</scope>
    <source>
        <strain evidence="1 2">So ceGT47</strain>
    </source>
</reference>
<accession>A0A4P2Q4V8</accession>
<dbReference type="AlphaFoldDB" id="A0A4P2Q4V8"/>
<protein>
    <submittedName>
        <fullName evidence="1">Uncharacterized protein</fullName>
    </submittedName>
</protein>
<evidence type="ECO:0000313" key="1">
    <source>
        <dbReference type="EMBL" id="AUX24058.1"/>
    </source>
</evidence>
<sequence length="142" mass="15001">MLLGSVSRATSFILPLQTGHSRTSIANVRRRSSARFVDRPIAAPLAFGSGLVVGLRGLSRLRRARSDALARRRGRLADASTPAYFTVWKRGGGTLVASRQSSESGSIEAATVPSAKARLSDSRTKPSCCGATRSCAIGGRRT</sequence>
<name>A0A4P2Q4V8_SORCE</name>
<dbReference type="EMBL" id="CP012670">
    <property type="protein sequence ID" value="AUX24058.1"/>
    <property type="molecule type" value="Genomic_DNA"/>
</dbReference>
<evidence type="ECO:0000313" key="2">
    <source>
        <dbReference type="Proteomes" id="UP000295781"/>
    </source>
</evidence>
<gene>
    <name evidence="1" type="ORF">SOCEGT47_045910</name>
</gene>
<proteinExistence type="predicted"/>
<dbReference type="Proteomes" id="UP000295781">
    <property type="component" value="Chromosome"/>
</dbReference>